<proteinExistence type="predicted"/>
<dbReference type="STRING" id="396014.BF93_17315"/>
<comment type="caution">
    <text evidence="1">The sequence shown here is derived from an EMBL/GenBank/DDBJ whole genome shotgun (WGS) entry which is preliminary data.</text>
</comment>
<protein>
    <submittedName>
        <fullName evidence="1">Uncharacterized protein</fullName>
    </submittedName>
</protein>
<dbReference type="Proteomes" id="UP000023067">
    <property type="component" value="Unassembled WGS sequence"/>
</dbReference>
<sequence length="90" mass="10184">MSGCLEYFSERCGDIEDRGTDVLYEVDGERFEVEERSPGNYAYRWVSHRDPQYGFSVAVSGGGAMTPSGHREHIREFISLVDPVTGYIED</sequence>
<name>Z9JSZ5_9MICO</name>
<evidence type="ECO:0000313" key="2">
    <source>
        <dbReference type="Proteomes" id="UP000023067"/>
    </source>
</evidence>
<accession>Z9JSZ5</accession>
<reference evidence="1 2" key="1">
    <citation type="submission" date="2014-02" db="EMBL/GenBank/DDBJ databases">
        <title>Genome sequence of Brachybacterium phenoliresistens strain W13A50.</title>
        <authorList>
            <person name="Wang X."/>
        </authorList>
    </citation>
    <scope>NUCLEOTIDE SEQUENCE [LARGE SCALE GENOMIC DNA]</scope>
    <source>
        <strain evidence="1 2">W13A50</strain>
    </source>
</reference>
<evidence type="ECO:0000313" key="1">
    <source>
        <dbReference type="EMBL" id="EWS81324.1"/>
    </source>
</evidence>
<gene>
    <name evidence="1" type="ORF">BF93_17315</name>
</gene>
<dbReference type="PATRIC" id="fig|396014.3.peg.1805"/>
<dbReference type="AlphaFoldDB" id="Z9JSZ5"/>
<dbReference type="eggNOG" id="ENOG5033AV6">
    <property type="taxonomic scope" value="Bacteria"/>
</dbReference>
<dbReference type="EMBL" id="JDYK01000008">
    <property type="protein sequence ID" value="EWS81324.1"/>
    <property type="molecule type" value="Genomic_DNA"/>
</dbReference>
<keyword evidence="2" id="KW-1185">Reference proteome</keyword>
<organism evidence="1 2">
    <name type="scientific">Brachybacterium phenoliresistens</name>
    <dbReference type="NCBI Taxonomy" id="396014"/>
    <lineage>
        <taxon>Bacteria</taxon>
        <taxon>Bacillati</taxon>
        <taxon>Actinomycetota</taxon>
        <taxon>Actinomycetes</taxon>
        <taxon>Micrococcales</taxon>
        <taxon>Dermabacteraceae</taxon>
        <taxon>Brachybacterium</taxon>
    </lineage>
</organism>
<dbReference type="HOGENOM" id="CLU_188181_0_0_11"/>